<evidence type="ECO:0000313" key="2">
    <source>
        <dbReference type="EMBL" id="RVW36467.1"/>
    </source>
</evidence>
<feature type="region of interest" description="Disordered" evidence="1">
    <location>
        <begin position="261"/>
        <end position="318"/>
    </location>
</feature>
<evidence type="ECO:0000256" key="1">
    <source>
        <dbReference type="SAM" id="MobiDB-lite"/>
    </source>
</evidence>
<proteinExistence type="predicted"/>
<organism evidence="2 3">
    <name type="scientific">Vitis vinifera</name>
    <name type="common">Grape</name>
    <dbReference type="NCBI Taxonomy" id="29760"/>
    <lineage>
        <taxon>Eukaryota</taxon>
        <taxon>Viridiplantae</taxon>
        <taxon>Streptophyta</taxon>
        <taxon>Embryophyta</taxon>
        <taxon>Tracheophyta</taxon>
        <taxon>Spermatophyta</taxon>
        <taxon>Magnoliopsida</taxon>
        <taxon>eudicotyledons</taxon>
        <taxon>Gunneridae</taxon>
        <taxon>Pentapetalae</taxon>
        <taxon>rosids</taxon>
        <taxon>Vitales</taxon>
        <taxon>Vitaceae</taxon>
        <taxon>Viteae</taxon>
        <taxon>Vitis</taxon>
    </lineage>
</organism>
<evidence type="ECO:0000313" key="3">
    <source>
        <dbReference type="Proteomes" id="UP000288805"/>
    </source>
</evidence>
<feature type="compositionally biased region" description="Basic residues" evidence="1">
    <location>
        <begin position="169"/>
        <end position="181"/>
    </location>
</feature>
<comment type="caution">
    <text evidence="2">The sequence shown here is derived from an EMBL/GenBank/DDBJ whole genome shotgun (WGS) entry which is preliminary data.</text>
</comment>
<dbReference type="EMBL" id="QGNW01001571">
    <property type="protein sequence ID" value="RVW36467.1"/>
    <property type="molecule type" value="Genomic_DNA"/>
</dbReference>
<accession>A0A438DLY2</accession>
<feature type="region of interest" description="Disordered" evidence="1">
    <location>
        <begin position="121"/>
        <end position="188"/>
    </location>
</feature>
<dbReference type="Proteomes" id="UP000288805">
    <property type="component" value="Unassembled WGS sequence"/>
</dbReference>
<dbReference type="PANTHER" id="PTHR10139">
    <property type="entry name" value="DOUBLE-STRAND BREAK REPAIR PROTEIN MRE11"/>
    <property type="match status" value="1"/>
</dbReference>
<reference evidence="2 3" key="1">
    <citation type="journal article" date="2018" name="PLoS Genet.">
        <title>Population sequencing reveals clonal diversity and ancestral inbreeding in the grapevine cultivar Chardonnay.</title>
        <authorList>
            <person name="Roach M.J."/>
            <person name="Johnson D.L."/>
            <person name="Bohlmann J."/>
            <person name="van Vuuren H.J."/>
            <person name="Jones S.J."/>
            <person name="Pretorius I.S."/>
            <person name="Schmidt S.A."/>
            <person name="Borneman A.R."/>
        </authorList>
    </citation>
    <scope>NUCLEOTIDE SEQUENCE [LARGE SCALE GENOMIC DNA]</scope>
    <source>
        <strain evidence="3">cv. Chardonnay</strain>
        <tissue evidence="2">Leaf</tissue>
    </source>
</reference>
<dbReference type="PANTHER" id="PTHR10139:SF1">
    <property type="entry name" value="DOUBLE-STRAND BREAK REPAIR PROTEIN MRE11"/>
    <property type="match status" value="1"/>
</dbReference>
<feature type="compositionally biased region" description="Basic and acidic residues" evidence="1">
    <location>
        <begin position="157"/>
        <end position="166"/>
    </location>
</feature>
<gene>
    <name evidence="2" type="primary">MRE11_8</name>
    <name evidence="2" type="ORF">CK203_074804</name>
</gene>
<protein>
    <submittedName>
        <fullName evidence="2">Double-strand break repair protein MRE11</fullName>
    </submittedName>
</protein>
<sequence length="399" mass="45548">MWFLSWTVAKIDDSERLRPEELNQQNIEALVAENNLKMEILPVNDLDVALHNFVNKDDKWLSILVFNIIWKRHVYYVCVFMISFFYLDRERVKERSVHSKETPQFMSSARSLENIRSKGTAETGSAVSFSDAEDPTQLSGSKSATRGRKGSSATFKSSHDASEQGKGKTSTRGRGRGRGRGRSSSTLKQMTLDSSLGFRHSESFLDKFVAADLHQLLRQLLFETLLMMRTMWSLVQAMKQGNMEINEVDDSSKFLLKENDENLQGKGHKRAAPRGRGRGATTSSKRGRKSDSTSIQRMLMNKDDDDDDEDDMSKRLNKPQPRVSYIHLSNKELWCSKKRQIDVDMYITHLKLYAHLLHIAVGGCCTVDNCFRVLHCGHHSNGHWKLNDLTVSSLRGLKW</sequence>
<dbReference type="AlphaFoldDB" id="A0A438DLY2"/>
<feature type="compositionally biased region" description="Basic residues" evidence="1">
    <location>
        <begin position="266"/>
        <end position="277"/>
    </location>
</feature>
<name>A0A438DLY2_VITVI</name>